<dbReference type="SMART" id="SM00233">
    <property type="entry name" value="PH"/>
    <property type="match status" value="1"/>
</dbReference>
<dbReference type="SUPFAM" id="SSF48425">
    <property type="entry name" value="Sec7 domain"/>
    <property type="match status" value="1"/>
</dbReference>
<proteinExistence type="predicted"/>
<dbReference type="Gene3D" id="2.30.29.30">
    <property type="entry name" value="Pleckstrin-homology domain (PH domain)/Phosphotyrosine-binding domain (PTB)"/>
    <property type="match status" value="1"/>
</dbReference>
<feature type="region of interest" description="Disordered" evidence="2">
    <location>
        <begin position="1"/>
        <end position="102"/>
    </location>
</feature>
<dbReference type="InterPro" id="IPR000904">
    <property type="entry name" value="Sec7_dom"/>
</dbReference>
<dbReference type="InterPro" id="IPR001849">
    <property type="entry name" value="PH_domain"/>
</dbReference>
<name>A0AAJ0MHG7_9PEZI</name>
<dbReference type="PANTHER" id="PTHR10663">
    <property type="entry name" value="GUANYL-NUCLEOTIDE EXCHANGE FACTOR"/>
    <property type="match status" value="1"/>
</dbReference>
<feature type="compositionally biased region" description="Basic and acidic residues" evidence="2">
    <location>
        <begin position="423"/>
        <end position="433"/>
    </location>
</feature>
<dbReference type="PROSITE" id="PS50190">
    <property type="entry name" value="SEC7"/>
    <property type="match status" value="1"/>
</dbReference>
<dbReference type="Proteomes" id="UP001275084">
    <property type="component" value="Unassembled WGS sequence"/>
</dbReference>
<evidence type="ECO:0000313" key="6">
    <source>
        <dbReference type="Proteomes" id="UP001275084"/>
    </source>
</evidence>
<feature type="compositionally biased region" description="Polar residues" evidence="2">
    <location>
        <begin position="1075"/>
        <end position="1101"/>
    </location>
</feature>
<feature type="compositionally biased region" description="Basic and acidic residues" evidence="2">
    <location>
        <begin position="1176"/>
        <end position="1185"/>
    </location>
</feature>
<sequence>MPFLRRRGIMASESDMRRHTLLDTLAVPKQPSSRSESTSDLPALSSVAEDLPAPSIPVSPAEPPNDRTSFSSSHTGSHAGRSTLDIPGRPESPGIQTESQKHRRFSMLRFRNASDSQLAAKAKLHAAAQKAPPLPRRMFSSVALRTRSARPSICQQALTHVPAAPEIITTAPTFDDLAPRKQTSRLNFAARIRRSGEMSRTEQLDESNERFGRRTRQMSQVPEEGSPSKPSVTFGEPRRPASSHAPPAYGDDHSSTLALPINRLSESSRSDASSGDRVYGSTTTTTHTVSTTTTFFKLSRRKRKQPEPLFPIAHLQQKSRASLAEESNPSHPSLAPPIPESANGSPSRSPPNSQLTPTPSRPSSINGVTTPPTTGLSLFSRSNASPATAFFRPNSRHSGHSSPTRAYRHKRGRSSTLSSLGRESPRESVDEHLAPPVTRTSSSTGRKSFGDLLGLSRLRQNSEPSSGRQGTLTPATPGSNTSKNNSLQLPRDSIILPERREDDTPSKYLERLLEVVSRSVIAAAVCKGTDTFSQSVLRSYMRSFRFFEDPMDMAIRKLLMEAELPKETQQIDRCLQAFANRYHECNPGIYANPDQAYFIAFSLLILHTDVFNKNNKHKMQKADYLKNTRGEGIFDEILEVFYDNITYTPFIHVEDDYDINGERIIAHKAKKKSLFPTVPPDPAKRVLKEPIDPYTLIIDNRLDILRPNLRDVMHLDDPYTYLGTARSLNLKELQKTFFKTGVLQIVSARSRPDAFMTERTATNPEDAHPGIVDIKITKVGILWRKDTKKKKTRSPWQEWGAILTGAQLYFFRNTTWIKNLMHQYDEHVKKGHDGDPCIFKPPLDQFKPDGLISTDGAVALMDSTYKKHKHAFVYVRHGGFEEVLLAEDEEEMNDWLAKLNYAAAFRTSGVRMRGVVGGSYDGQGRRAIRRLDTDSGQSIQTPTGEVTIARSRIDHKMAQDILAARRAIMFQKVTDANEKLQEAERTLDSQLRNSRHLQLLAPVQPKTREAMLLSAARIAAQLKWTRMEIWRLKCHRDILLLDLEEERQLLGLPSDTGLDGTVLSAQPTTKEEIKSSNTSVTQQSLHSPTQLSLTRTSTVTGRSDDDSSPRTEIFQTPPTSATSSSFHRSQNSWELPGLTFEPVDLRKASVSSAVSSTMSITATPPRNKASSVPATEKTKFDRSDEVDADERDLLEQVGLIGAEGARGSEPRSSSAAAETEDGTERRERHSHGASTERHDRNKIRRSLQRTLREGAGHISHHRSRRGRDSVSSGAMSDETARDGPDVLARGTGSFVVHGKKASVITFGNELQMQSLSPEERIRHWKQREEAVAPSIGGSSTSTRGAPALDVADFRSVLIARSTSDAAREHRGSAASGSTATARSFRDLHRKYSTAQAAKGLVSSGSLALPSDEDSDAAVSFSDGRRTPLPPIEGEPEPGEYEEGPEIGLDNDMSPPPSRGKRQTMFFTPEPASSPARDGSLERDGEEVDRLPSPPLQAVSA</sequence>
<comment type="caution">
    <text evidence="5">The sequence shown here is derived from an EMBL/GenBank/DDBJ whole genome shotgun (WGS) entry which is preliminary data.</text>
</comment>
<feature type="compositionally biased region" description="Low complexity" evidence="2">
    <location>
        <begin position="1372"/>
        <end position="1382"/>
    </location>
</feature>
<evidence type="ECO:0000256" key="1">
    <source>
        <dbReference type="SAM" id="Coils"/>
    </source>
</evidence>
<keyword evidence="1" id="KW-0175">Coiled coil</keyword>
<dbReference type="Pfam" id="PF01369">
    <property type="entry name" value="Sec7"/>
    <property type="match status" value="1"/>
</dbReference>
<feature type="compositionally biased region" description="Basic and acidic residues" evidence="2">
    <location>
        <begin position="194"/>
        <end position="212"/>
    </location>
</feature>
<feature type="compositionally biased region" description="Low complexity" evidence="2">
    <location>
        <begin position="282"/>
        <end position="294"/>
    </location>
</feature>
<dbReference type="InterPro" id="IPR035999">
    <property type="entry name" value="Sec7_dom_sf"/>
</dbReference>
<evidence type="ECO:0000313" key="5">
    <source>
        <dbReference type="EMBL" id="KAK3359254.1"/>
    </source>
</evidence>
<feature type="compositionally biased region" description="Polar residues" evidence="2">
    <location>
        <begin position="316"/>
        <end position="331"/>
    </location>
</feature>
<dbReference type="InterPro" id="IPR023394">
    <property type="entry name" value="Sec7_C_sf"/>
</dbReference>
<evidence type="ECO:0000259" key="3">
    <source>
        <dbReference type="PROSITE" id="PS50003"/>
    </source>
</evidence>
<gene>
    <name evidence="5" type="ORF">B0T25DRAFT_532364</name>
</gene>
<dbReference type="Gene3D" id="1.10.1000.11">
    <property type="entry name" value="Arf Nucleotide-binding Site Opener,domain 2"/>
    <property type="match status" value="1"/>
</dbReference>
<dbReference type="InterPro" id="IPR011993">
    <property type="entry name" value="PH-like_dom_sf"/>
</dbReference>
<evidence type="ECO:0008006" key="7">
    <source>
        <dbReference type="Google" id="ProtNLM"/>
    </source>
</evidence>
<keyword evidence="6" id="KW-1185">Reference proteome</keyword>
<feature type="region of interest" description="Disordered" evidence="2">
    <location>
        <begin position="1363"/>
        <end position="1382"/>
    </location>
</feature>
<feature type="coiled-coil region" evidence="1">
    <location>
        <begin position="966"/>
        <end position="1000"/>
    </location>
</feature>
<feature type="domain" description="PH" evidence="3">
    <location>
        <begin position="775"/>
        <end position="904"/>
    </location>
</feature>
<dbReference type="EMBL" id="JAUIQD010000002">
    <property type="protein sequence ID" value="KAK3359254.1"/>
    <property type="molecule type" value="Genomic_DNA"/>
</dbReference>
<accession>A0AAJ0MHG7</accession>
<feature type="region of interest" description="Disordered" evidence="2">
    <location>
        <begin position="191"/>
        <end position="501"/>
    </location>
</feature>
<dbReference type="SUPFAM" id="SSF50729">
    <property type="entry name" value="PH domain-like"/>
    <property type="match status" value="1"/>
</dbReference>
<organism evidence="5 6">
    <name type="scientific">Lasiosphaeria hispida</name>
    <dbReference type="NCBI Taxonomy" id="260671"/>
    <lineage>
        <taxon>Eukaryota</taxon>
        <taxon>Fungi</taxon>
        <taxon>Dikarya</taxon>
        <taxon>Ascomycota</taxon>
        <taxon>Pezizomycotina</taxon>
        <taxon>Sordariomycetes</taxon>
        <taxon>Sordariomycetidae</taxon>
        <taxon>Sordariales</taxon>
        <taxon>Lasiosphaeriaceae</taxon>
        <taxon>Lasiosphaeria</taxon>
    </lineage>
</organism>
<feature type="region of interest" description="Disordered" evidence="2">
    <location>
        <begin position="1398"/>
        <end position="1500"/>
    </location>
</feature>
<dbReference type="PROSITE" id="PS50003">
    <property type="entry name" value="PH_DOMAIN"/>
    <property type="match status" value="1"/>
</dbReference>
<evidence type="ECO:0000256" key="2">
    <source>
        <dbReference type="SAM" id="MobiDB-lite"/>
    </source>
</evidence>
<feature type="compositionally biased region" description="Polar residues" evidence="2">
    <location>
        <begin position="342"/>
        <end position="386"/>
    </location>
</feature>
<feature type="compositionally biased region" description="Polar residues" evidence="2">
    <location>
        <begin position="66"/>
        <end position="76"/>
    </location>
</feature>
<dbReference type="GO" id="GO:0005085">
    <property type="term" value="F:guanyl-nucleotide exchange factor activity"/>
    <property type="evidence" value="ECO:0007669"/>
    <property type="project" value="InterPro"/>
</dbReference>
<feature type="region of interest" description="Disordered" evidence="2">
    <location>
        <begin position="1156"/>
        <end position="1287"/>
    </location>
</feature>
<feature type="compositionally biased region" description="Pro residues" evidence="2">
    <location>
        <begin position="54"/>
        <end position="63"/>
    </location>
</feature>
<protein>
    <recommendedName>
        <fullName evidence="7">Protein transport protein sec73</fullName>
    </recommendedName>
</protein>
<feature type="compositionally biased region" description="Polar residues" evidence="2">
    <location>
        <begin position="1113"/>
        <end position="1131"/>
    </location>
</feature>
<feature type="compositionally biased region" description="Acidic residues" evidence="2">
    <location>
        <begin position="1433"/>
        <end position="1444"/>
    </location>
</feature>
<dbReference type="SMART" id="SM00222">
    <property type="entry name" value="Sec7"/>
    <property type="match status" value="1"/>
</dbReference>
<dbReference type="Pfam" id="PF00169">
    <property type="entry name" value="PH"/>
    <property type="match status" value="1"/>
</dbReference>
<evidence type="ECO:0000259" key="4">
    <source>
        <dbReference type="PROSITE" id="PS50190"/>
    </source>
</evidence>
<feature type="region of interest" description="Disordered" evidence="2">
    <location>
        <begin position="1054"/>
        <end position="1131"/>
    </location>
</feature>
<feature type="compositionally biased region" description="Polar residues" evidence="2">
    <location>
        <begin position="458"/>
        <end position="488"/>
    </location>
</feature>
<dbReference type="PANTHER" id="PTHR10663:SF405">
    <property type="entry name" value="ARF GUANINE NUCLEOTIDE EXCHANGE FACTOR SYT1"/>
    <property type="match status" value="1"/>
</dbReference>
<reference evidence="5" key="1">
    <citation type="journal article" date="2023" name="Mol. Phylogenet. Evol.">
        <title>Genome-scale phylogeny and comparative genomics of the fungal order Sordariales.</title>
        <authorList>
            <person name="Hensen N."/>
            <person name="Bonometti L."/>
            <person name="Westerberg I."/>
            <person name="Brannstrom I.O."/>
            <person name="Guillou S."/>
            <person name="Cros-Aarteil S."/>
            <person name="Calhoun S."/>
            <person name="Haridas S."/>
            <person name="Kuo A."/>
            <person name="Mondo S."/>
            <person name="Pangilinan J."/>
            <person name="Riley R."/>
            <person name="LaButti K."/>
            <person name="Andreopoulos B."/>
            <person name="Lipzen A."/>
            <person name="Chen C."/>
            <person name="Yan M."/>
            <person name="Daum C."/>
            <person name="Ng V."/>
            <person name="Clum A."/>
            <person name="Steindorff A."/>
            <person name="Ohm R.A."/>
            <person name="Martin F."/>
            <person name="Silar P."/>
            <person name="Natvig D.O."/>
            <person name="Lalanne C."/>
            <person name="Gautier V."/>
            <person name="Ament-Velasquez S.L."/>
            <person name="Kruys A."/>
            <person name="Hutchinson M.I."/>
            <person name="Powell A.J."/>
            <person name="Barry K."/>
            <person name="Miller A.N."/>
            <person name="Grigoriev I.V."/>
            <person name="Debuchy R."/>
            <person name="Gladieux P."/>
            <person name="Hiltunen Thoren M."/>
            <person name="Johannesson H."/>
        </authorList>
    </citation>
    <scope>NUCLEOTIDE SEQUENCE</scope>
    <source>
        <strain evidence="5">CBS 955.72</strain>
    </source>
</reference>
<dbReference type="GO" id="GO:0032012">
    <property type="term" value="P:regulation of ARF protein signal transduction"/>
    <property type="evidence" value="ECO:0007669"/>
    <property type="project" value="InterPro"/>
</dbReference>
<reference evidence="5" key="2">
    <citation type="submission" date="2023-06" db="EMBL/GenBank/DDBJ databases">
        <authorList>
            <consortium name="Lawrence Berkeley National Laboratory"/>
            <person name="Haridas S."/>
            <person name="Hensen N."/>
            <person name="Bonometti L."/>
            <person name="Westerberg I."/>
            <person name="Brannstrom I.O."/>
            <person name="Guillou S."/>
            <person name="Cros-Aarteil S."/>
            <person name="Calhoun S."/>
            <person name="Kuo A."/>
            <person name="Mondo S."/>
            <person name="Pangilinan J."/>
            <person name="Riley R."/>
            <person name="Labutti K."/>
            <person name="Andreopoulos B."/>
            <person name="Lipzen A."/>
            <person name="Chen C."/>
            <person name="Yanf M."/>
            <person name="Daum C."/>
            <person name="Ng V."/>
            <person name="Clum A."/>
            <person name="Steindorff A."/>
            <person name="Ohm R."/>
            <person name="Martin F."/>
            <person name="Silar P."/>
            <person name="Natvig D."/>
            <person name="Lalanne C."/>
            <person name="Gautier V."/>
            <person name="Ament-Velasquez S.L."/>
            <person name="Kruys A."/>
            <person name="Hutchinson M.I."/>
            <person name="Powell A.J."/>
            <person name="Barry K."/>
            <person name="Miller A.N."/>
            <person name="Grigoriev I.V."/>
            <person name="Debuchy R."/>
            <person name="Gladieux P."/>
            <person name="Thoren M.H."/>
            <person name="Johannesson H."/>
        </authorList>
    </citation>
    <scope>NUCLEOTIDE SEQUENCE</scope>
    <source>
        <strain evidence="5">CBS 955.72</strain>
    </source>
</reference>
<feature type="domain" description="SEC7" evidence="4">
    <location>
        <begin position="454"/>
        <end position="648"/>
    </location>
</feature>
<feature type="compositionally biased region" description="Polar residues" evidence="2">
    <location>
        <begin position="30"/>
        <end position="40"/>
    </location>
</feature>
<dbReference type="CDD" id="cd00171">
    <property type="entry name" value="Sec7"/>
    <property type="match status" value="1"/>
</dbReference>
<dbReference type="FunFam" id="1.10.1000.11:FF:000002">
    <property type="entry name" value="Cytohesin 1"/>
    <property type="match status" value="1"/>
</dbReference>